<dbReference type="SUPFAM" id="SSF54523">
    <property type="entry name" value="Pili subunits"/>
    <property type="match status" value="1"/>
</dbReference>
<keyword evidence="7 11" id="KW-1133">Transmembrane helix</keyword>
<feature type="transmembrane region" description="Helical" evidence="11">
    <location>
        <begin position="7"/>
        <end position="29"/>
    </location>
</feature>
<name>A0ABW3F823_9PROT</name>
<comment type="caution">
    <text evidence="13">The sequence shown here is derived from an EMBL/GenBank/DDBJ whole genome shotgun (WGS) entry which is preliminary data.</text>
</comment>
<evidence type="ECO:0000256" key="4">
    <source>
        <dbReference type="ARBA" id="ARBA00022481"/>
    </source>
</evidence>
<evidence type="ECO:0000313" key="14">
    <source>
        <dbReference type="Proteomes" id="UP001597128"/>
    </source>
</evidence>
<evidence type="ECO:0000256" key="9">
    <source>
        <dbReference type="ARBA" id="ARBA00025772"/>
    </source>
</evidence>
<keyword evidence="8 11" id="KW-0472">Membrane</keyword>
<protein>
    <recommendedName>
        <fullName evidence="2">Type II secretion system protein H</fullName>
    </recommendedName>
    <alternativeName>
        <fullName evidence="10">General secretion pathway protein H</fullName>
    </alternativeName>
</protein>
<evidence type="ECO:0000256" key="6">
    <source>
        <dbReference type="ARBA" id="ARBA00022692"/>
    </source>
</evidence>
<evidence type="ECO:0000256" key="7">
    <source>
        <dbReference type="ARBA" id="ARBA00022989"/>
    </source>
</evidence>
<accession>A0ABW3F823</accession>
<evidence type="ECO:0000259" key="12">
    <source>
        <dbReference type="Pfam" id="PF12019"/>
    </source>
</evidence>
<dbReference type="PROSITE" id="PS00409">
    <property type="entry name" value="PROKAR_NTER_METHYL"/>
    <property type="match status" value="1"/>
</dbReference>
<sequence length="169" mass="17961">MQQRGFTLIELIVTVVVMLSVSMLAIPAFQTAIGNSQIRAVAESIKNGLQQARAEAIKRNANIRFILQRDSSWQFGCQTVTATCPAVISKKSATEGSSANISVVADNNTAVFTSFGTRDPAVQDGLSLVNISNSQVTDNERRALRILLAAGGYSKLCDPAAKAGDVRAC</sequence>
<reference evidence="14" key="1">
    <citation type="journal article" date="2019" name="Int. J. Syst. Evol. Microbiol.">
        <title>The Global Catalogue of Microorganisms (GCM) 10K type strain sequencing project: providing services to taxonomists for standard genome sequencing and annotation.</title>
        <authorList>
            <consortium name="The Broad Institute Genomics Platform"/>
            <consortium name="The Broad Institute Genome Sequencing Center for Infectious Disease"/>
            <person name="Wu L."/>
            <person name="Ma J."/>
        </authorList>
    </citation>
    <scope>NUCLEOTIDE SEQUENCE [LARGE SCALE GENOMIC DNA]</scope>
    <source>
        <strain evidence="14">CCUG 58412</strain>
    </source>
</reference>
<gene>
    <name evidence="13" type="ORF">ACFQ1Z_13625</name>
</gene>
<evidence type="ECO:0000256" key="11">
    <source>
        <dbReference type="SAM" id="Phobius"/>
    </source>
</evidence>
<dbReference type="Pfam" id="PF12019">
    <property type="entry name" value="GspH"/>
    <property type="match status" value="1"/>
</dbReference>
<dbReference type="InterPro" id="IPR022346">
    <property type="entry name" value="T2SS_GspH"/>
</dbReference>
<dbReference type="Pfam" id="PF07963">
    <property type="entry name" value="N_methyl"/>
    <property type="match status" value="1"/>
</dbReference>
<proteinExistence type="inferred from homology"/>
<keyword evidence="3" id="KW-1003">Cell membrane</keyword>
<evidence type="ECO:0000256" key="3">
    <source>
        <dbReference type="ARBA" id="ARBA00022475"/>
    </source>
</evidence>
<evidence type="ECO:0000256" key="10">
    <source>
        <dbReference type="ARBA" id="ARBA00030775"/>
    </source>
</evidence>
<evidence type="ECO:0000256" key="8">
    <source>
        <dbReference type="ARBA" id="ARBA00023136"/>
    </source>
</evidence>
<keyword evidence="6 11" id="KW-0812">Transmembrane</keyword>
<dbReference type="InterPro" id="IPR045584">
    <property type="entry name" value="Pilin-like"/>
</dbReference>
<dbReference type="Gene3D" id="3.30.700.10">
    <property type="entry name" value="Glycoprotein, Type 4 Pilin"/>
    <property type="match status" value="1"/>
</dbReference>
<feature type="domain" description="General secretion pathway GspH" evidence="12">
    <location>
        <begin position="42"/>
        <end position="152"/>
    </location>
</feature>
<evidence type="ECO:0000313" key="13">
    <source>
        <dbReference type="EMBL" id="MFD0914597.1"/>
    </source>
</evidence>
<comment type="similarity">
    <text evidence="9">Belongs to the GSP H family.</text>
</comment>
<dbReference type="RefSeq" id="WP_379058609.1">
    <property type="nucleotide sequence ID" value="NZ_JBHTKB010000003.1"/>
</dbReference>
<keyword evidence="4" id="KW-0488">Methylation</keyword>
<dbReference type="NCBIfam" id="TIGR02532">
    <property type="entry name" value="IV_pilin_GFxxxE"/>
    <property type="match status" value="1"/>
</dbReference>
<evidence type="ECO:0000256" key="5">
    <source>
        <dbReference type="ARBA" id="ARBA00022519"/>
    </source>
</evidence>
<dbReference type="Proteomes" id="UP001597128">
    <property type="component" value="Unassembled WGS sequence"/>
</dbReference>
<keyword evidence="5" id="KW-0997">Cell inner membrane</keyword>
<evidence type="ECO:0000256" key="2">
    <source>
        <dbReference type="ARBA" id="ARBA00021549"/>
    </source>
</evidence>
<keyword evidence="14" id="KW-1185">Reference proteome</keyword>
<dbReference type="EMBL" id="JBHTKB010000003">
    <property type="protein sequence ID" value="MFD0914597.1"/>
    <property type="molecule type" value="Genomic_DNA"/>
</dbReference>
<evidence type="ECO:0000256" key="1">
    <source>
        <dbReference type="ARBA" id="ARBA00004377"/>
    </source>
</evidence>
<dbReference type="InterPro" id="IPR012902">
    <property type="entry name" value="N_methyl_site"/>
</dbReference>
<comment type="subcellular location">
    <subcellularLocation>
        <location evidence="1">Cell inner membrane</location>
        <topology evidence="1">Single-pass membrane protein</topology>
    </subcellularLocation>
</comment>
<organism evidence="13 14">
    <name type="scientific">Methylophilus luteus</name>
    <dbReference type="NCBI Taxonomy" id="640108"/>
    <lineage>
        <taxon>Bacteria</taxon>
        <taxon>Pseudomonadati</taxon>
        <taxon>Pseudomonadota</taxon>
        <taxon>Betaproteobacteria</taxon>
        <taxon>Nitrosomonadales</taxon>
        <taxon>Methylophilaceae</taxon>
        <taxon>Methylophilus</taxon>
    </lineage>
</organism>